<protein>
    <submittedName>
        <fullName evidence="1">Uncharacterized protein</fullName>
    </submittedName>
</protein>
<sequence>MPGVPEVKFMGILTVYVLGGTEIYKKKRKKDYFFSWCLRVFFSFKIIP</sequence>
<evidence type="ECO:0000313" key="2">
    <source>
        <dbReference type="EMBL" id="STO17739.1"/>
    </source>
</evidence>
<accession>A0A2X3JSX8</accession>
<dbReference type="AlphaFoldDB" id="A0A2X3JSX8"/>
<evidence type="ECO:0000313" key="1">
    <source>
        <dbReference type="EMBL" id="STJ14841.1"/>
    </source>
</evidence>
<dbReference type="Proteomes" id="UP000255093">
    <property type="component" value="Unassembled WGS sequence"/>
</dbReference>
<dbReference type="EMBL" id="UGBW01000005">
    <property type="protein sequence ID" value="STJ14841.1"/>
    <property type="molecule type" value="Genomic_DNA"/>
</dbReference>
<gene>
    <name evidence="2" type="ORF">NCTC8333_05980</name>
    <name evidence="1" type="ORF">NCTC8621_05381</name>
</gene>
<name>A0A2X3JSX8_ECOLX</name>
<organism evidence="1 4">
    <name type="scientific">Escherichia coli</name>
    <dbReference type="NCBI Taxonomy" id="562"/>
    <lineage>
        <taxon>Bacteria</taxon>
        <taxon>Pseudomonadati</taxon>
        <taxon>Pseudomonadota</taxon>
        <taxon>Gammaproteobacteria</taxon>
        <taxon>Enterobacterales</taxon>
        <taxon>Enterobacteriaceae</taxon>
        <taxon>Escherichia</taxon>
    </lineage>
</organism>
<reference evidence="3 4" key="1">
    <citation type="submission" date="2018-06" db="EMBL/GenBank/DDBJ databases">
        <authorList>
            <consortium name="Pathogen Informatics"/>
            <person name="Doyle S."/>
        </authorList>
    </citation>
    <scope>NUCLEOTIDE SEQUENCE [LARGE SCALE GENOMIC DNA]</scope>
    <source>
        <strain evidence="2 3">NCTC8333</strain>
        <strain evidence="1 4">NCTC8621</strain>
    </source>
</reference>
<dbReference type="Proteomes" id="UP000254718">
    <property type="component" value="Unassembled WGS sequence"/>
</dbReference>
<proteinExistence type="predicted"/>
<dbReference type="EMBL" id="UGFE01000004">
    <property type="protein sequence ID" value="STO17739.1"/>
    <property type="molecule type" value="Genomic_DNA"/>
</dbReference>
<evidence type="ECO:0000313" key="4">
    <source>
        <dbReference type="Proteomes" id="UP000255093"/>
    </source>
</evidence>
<evidence type="ECO:0000313" key="3">
    <source>
        <dbReference type="Proteomes" id="UP000254718"/>
    </source>
</evidence>